<dbReference type="Pfam" id="PF09339">
    <property type="entry name" value="HTH_IclR"/>
    <property type="match status" value="1"/>
</dbReference>
<name>D3F6C8_CONWI</name>
<dbReference type="PANTHER" id="PTHR30136:SF24">
    <property type="entry name" value="HTH-TYPE TRANSCRIPTIONAL REPRESSOR ALLR"/>
    <property type="match status" value="1"/>
</dbReference>
<dbReference type="Gene3D" id="1.10.10.10">
    <property type="entry name" value="Winged helix-like DNA-binding domain superfamily/Winged helix DNA-binding domain"/>
    <property type="match status" value="1"/>
</dbReference>
<evidence type="ECO:0000256" key="2">
    <source>
        <dbReference type="ARBA" id="ARBA00023125"/>
    </source>
</evidence>
<dbReference type="SMART" id="SM00346">
    <property type="entry name" value="HTH_ICLR"/>
    <property type="match status" value="1"/>
</dbReference>
<evidence type="ECO:0000259" key="4">
    <source>
        <dbReference type="PROSITE" id="PS51077"/>
    </source>
</evidence>
<feature type="domain" description="IclR-ED" evidence="5">
    <location>
        <begin position="82"/>
        <end position="264"/>
    </location>
</feature>
<sequence length="269" mass="28274">MGNSATRPSATRNGARASTINVLAKTSALLDALDDAGELTPAEIADRIGEPRSSVYRLLDSLENIGFVAPGVKRGYIQLGIKLYRLGSSAVRHRNLRAAALPLMLDLRDQTGSTIFLTIRSGDEALCIERIEGSTIVNNALLPGTTGPLHIGAGGKALLAAEPPAFWDEYAASGLVGFTQYSVTTRDGLVAMLEQVKQTGISISDQDRLLGMAGVGAQIHDHDGHVCAAISLSGPLPLVLEDQRERSFALITDAAAQVSAALGYEQATV</sequence>
<dbReference type="Pfam" id="PF01614">
    <property type="entry name" value="IclR_C"/>
    <property type="match status" value="1"/>
</dbReference>
<dbReference type="GO" id="GO:0003677">
    <property type="term" value="F:DNA binding"/>
    <property type="evidence" value="ECO:0007669"/>
    <property type="project" value="UniProtKB-KW"/>
</dbReference>
<keyword evidence="2" id="KW-0238">DNA-binding</keyword>
<dbReference type="EMBL" id="CP001854">
    <property type="protein sequence ID" value="ADB50695.1"/>
    <property type="molecule type" value="Genomic_DNA"/>
</dbReference>
<evidence type="ECO:0000259" key="5">
    <source>
        <dbReference type="PROSITE" id="PS51078"/>
    </source>
</evidence>
<gene>
    <name evidence="6" type="ordered locus">Cwoe_2270</name>
</gene>
<dbReference type="SUPFAM" id="SSF55781">
    <property type="entry name" value="GAF domain-like"/>
    <property type="match status" value="1"/>
</dbReference>
<organism evidence="6 7">
    <name type="scientific">Conexibacter woesei (strain DSM 14684 / CCUG 47730 / CIP 108061 / JCM 11494 / NBRC 100937 / ID131577)</name>
    <dbReference type="NCBI Taxonomy" id="469383"/>
    <lineage>
        <taxon>Bacteria</taxon>
        <taxon>Bacillati</taxon>
        <taxon>Actinomycetota</taxon>
        <taxon>Thermoleophilia</taxon>
        <taxon>Solirubrobacterales</taxon>
        <taxon>Conexibacteraceae</taxon>
        <taxon>Conexibacter</taxon>
    </lineage>
</organism>
<dbReference type="GO" id="GO:0003700">
    <property type="term" value="F:DNA-binding transcription factor activity"/>
    <property type="evidence" value="ECO:0007669"/>
    <property type="project" value="TreeGrafter"/>
</dbReference>
<dbReference type="InterPro" id="IPR014757">
    <property type="entry name" value="Tscrpt_reg_IclR_C"/>
</dbReference>
<dbReference type="AlphaFoldDB" id="D3F6C8"/>
<feature type="domain" description="HTH iclR-type" evidence="4">
    <location>
        <begin position="20"/>
        <end position="81"/>
    </location>
</feature>
<evidence type="ECO:0000313" key="7">
    <source>
        <dbReference type="Proteomes" id="UP000008229"/>
    </source>
</evidence>
<dbReference type="GO" id="GO:0045892">
    <property type="term" value="P:negative regulation of DNA-templated transcription"/>
    <property type="evidence" value="ECO:0007669"/>
    <property type="project" value="TreeGrafter"/>
</dbReference>
<dbReference type="STRING" id="469383.Cwoe_2270"/>
<dbReference type="Gene3D" id="3.30.450.40">
    <property type="match status" value="1"/>
</dbReference>
<dbReference type="InterPro" id="IPR036388">
    <property type="entry name" value="WH-like_DNA-bd_sf"/>
</dbReference>
<reference evidence="7" key="2">
    <citation type="submission" date="2010-01" db="EMBL/GenBank/DDBJ databases">
        <title>The complete genome of Conexibacter woesei DSM 14684.</title>
        <authorList>
            <consortium name="US DOE Joint Genome Institute (JGI-PGF)"/>
            <person name="Lucas S."/>
            <person name="Copeland A."/>
            <person name="Lapidus A."/>
            <person name="Glavina del Rio T."/>
            <person name="Dalin E."/>
            <person name="Tice H."/>
            <person name="Bruce D."/>
            <person name="Goodwin L."/>
            <person name="Pitluck S."/>
            <person name="Kyrpides N."/>
            <person name="Mavromatis K."/>
            <person name="Ivanova N."/>
            <person name="Mikhailova N."/>
            <person name="Chertkov O."/>
            <person name="Brettin T."/>
            <person name="Detter J.C."/>
            <person name="Han C."/>
            <person name="Larimer F."/>
            <person name="Land M."/>
            <person name="Hauser L."/>
            <person name="Markowitz V."/>
            <person name="Cheng J.-F."/>
            <person name="Hugenholtz P."/>
            <person name="Woyke T."/>
            <person name="Wu D."/>
            <person name="Pukall R."/>
            <person name="Steenblock K."/>
            <person name="Schneider S."/>
            <person name="Klenk H.-P."/>
            <person name="Eisen J.A."/>
        </authorList>
    </citation>
    <scope>NUCLEOTIDE SEQUENCE [LARGE SCALE GENOMIC DNA]</scope>
    <source>
        <strain evidence="7">DSM 14684 / CIP 108061 / JCM 11494 / NBRC 100937 / ID131577</strain>
    </source>
</reference>
<evidence type="ECO:0000256" key="1">
    <source>
        <dbReference type="ARBA" id="ARBA00023015"/>
    </source>
</evidence>
<dbReference type="Proteomes" id="UP000008229">
    <property type="component" value="Chromosome"/>
</dbReference>
<keyword evidence="7" id="KW-1185">Reference proteome</keyword>
<protein>
    <submittedName>
        <fullName evidence="6">Transcriptional regulator, IclR family</fullName>
    </submittedName>
</protein>
<dbReference type="PANTHER" id="PTHR30136">
    <property type="entry name" value="HELIX-TURN-HELIX TRANSCRIPTIONAL REGULATOR, ICLR FAMILY"/>
    <property type="match status" value="1"/>
</dbReference>
<keyword evidence="1" id="KW-0805">Transcription regulation</keyword>
<dbReference type="eggNOG" id="COG1414">
    <property type="taxonomic scope" value="Bacteria"/>
</dbReference>
<dbReference type="PROSITE" id="PS51077">
    <property type="entry name" value="HTH_ICLR"/>
    <property type="match status" value="1"/>
</dbReference>
<reference evidence="6 7" key="1">
    <citation type="journal article" date="2010" name="Stand. Genomic Sci.">
        <title>Complete genome sequence of Conexibacter woesei type strain (ID131577).</title>
        <authorList>
            <person name="Pukall R."/>
            <person name="Lapidus A."/>
            <person name="Glavina Del Rio T."/>
            <person name="Copeland A."/>
            <person name="Tice H."/>
            <person name="Cheng J.-F."/>
            <person name="Lucas S."/>
            <person name="Chen F."/>
            <person name="Nolan M."/>
            <person name="Bruce D."/>
            <person name="Goodwin L."/>
            <person name="Pitluck S."/>
            <person name="Mavromatis K."/>
            <person name="Ivanova N."/>
            <person name="Ovchinnikova G."/>
            <person name="Pati A."/>
            <person name="Chen A."/>
            <person name="Palaniappan K."/>
            <person name="Land M."/>
            <person name="Hauser L."/>
            <person name="Chang Y.-J."/>
            <person name="Jeffries C.D."/>
            <person name="Chain P."/>
            <person name="Meincke L."/>
            <person name="Sims D."/>
            <person name="Brettin T."/>
            <person name="Detter J.C."/>
            <person name="Rohde M."/>
            <person name="Goeker M."/>
            <person name="Bristow J."/>
            <person name="Eisen J.A."/>
            <person name="Markowitz V."/>
            <person name="Kyrpides N.C."/>
            <person name="Klenk H.-P."/>
            <person name="Hugenholtz P."/>
        </authorList>
    </citation>
    <scope>NUCLEOTIDE SEQUENCE [LARGE SCALE GENOMIC DNA]</scope>
    <source>
        <strain evidence="7">DSM 14684 / CIP 108061 / JCM 11494 / NBRC 100937 / ID131577</strain>
    </source>
</reference>
<keyword evidence="3" id="KW-0804">Transcription</keyword>
<evidence type="ECO:0000256" key="3">
    <source>
        <dbReference type="ARBA" id="ARBA00023163"/>
    </source>
</evidence>
<dbReference type="InterPro" id="IPR005471">
    <property type="entry name" value="Tscrpt_reg_IclR_N"/>
</dbReference>
<dbReference type="PROSITE" id="PS51078">
    <property type="entry name" value="ICLR_ED"/>
    <property type="match status" value="1"/>
</dbReference>
<evidence type="ECO:0000313" key="6">
    <source>
        <dbReference type="EMBL" id="ADB50695.1"/>
    </source>
</evidence>
<dbReference type="SUPFAM" id="SSF46785">
    <property type="entry name" value="Winged helix' DNA-binding domain"/>
    <property type="match status" value="1"/>
</dbReference>
<dbReference type="InterPro" id="IPR029016">
    <property type="entry name" value="GAF-like_dom_sf"/>
</dbReference>
<dbReference type="KEGG" id="cwo:Cwoe_2270"/>
<accession>D3F6C8</accession>
<proteinExistence type="predicted"/>
<dbReference type="InterPro" id="IPR050707">
    <property type="entry name" value="HTH_MetabolicPath_Reg"/>
</dbReference>
<dbReference type="RefSeq" id="WP_012933746.1">
    <property type="nucleotide sequence ID" value="NC_013739.1"/>
</dbReference>
<dbReference type="InterPro" id="IPR036390">
    <property type="entry name" value="WH_DNA-bd_sf"/>
</dbReference>
<dbReference type="HOGENOM" id="CLU_062618_6_0_11"/>
<dbReference type="OrthoDB" id="8479143at2"/>